<dbReference type="Gene3D" id="1.10.10.10">
    <property type="entry name" value="Winged helix-like DNA-binding domain superfamily/Winged helix DNA-binding domain"/>
    <property type="match status" value="1"/>
</dbReference>
<evidence type="ECO:0000313" key="1">
    <source>
        <dbReference type="EMBL" id="AAW87739.1"/>
    </source>
</evidence>
<dbReference type="InterPro" id="IPR036388">
    <property type="entry name" value="WH-like_DNA-bd_sf"/>
</dbReference>
<evidence type="ECO:0000313" key="2">
    <source>
        <dbReference type="Proteomes" id="UP000000537"/>
    </source>
</evidence>
<dbReference type="GeneID" id="54165989"/>
<dbReference type="OrthoDB" id="5917934at2"/>
<dbReference type="EMBL" id="CP000021">
    <property type="protein sequence ID" value="AAW87739.1"/>
    <property type="molecule type" value="Genomic_DNA"/>
</dbReference>
<dbReference type="EnsemblBacteria" id="AAW87739">
    <property type="protein sequence ID" value="AAW87739"/>
    <property type="gene ID" value="VF_A0669"/>
</dbReference>
<proteinExistence type="predicted"/>
<dbReference type="SUPFAM" id="SSF46785">
    <property type="entry name" value="Winged helix' DNA-binding domain"/>
    <property type="match status" value="1"/>
</dbReference>
<dbReference type="HOGENOM" id="CLU_2083902_0_0_6"/>
<name>Q5DZQ7_ALIF1</name>
<gene>
    <name evidence="1" type="ordered locus">VF_A0669</name>
</gene>
<dbReference type="KEGG" id="vfi:VF_A0669"/>
<reference evidence="1 2" key="1">
    <citation type="journal article" date="2005" name="Proc. Natl. Acad. Sci. U.S.A.">
        <title>Complete genome sequence of Vibrio fischeri: a symbiotic bacterium with pathogenic congeners.</title>
        <authorList>
            <person name="Ruby E.G."/>
            <person name="Urbanowski M."/>
            <person name="Campbell J."/>
            <person name="Dunn A."/>
            <person name="Faini M."/>
            <person name="Gunsalus R."/>
            <person name="Lostroh P."/>
            <person name="Lupp C."/>
            <person name="McCann J."/>
            <person name="Millikan D."/>
            <person name="Schaefer A."/>
            <person name="Stabb E."/>
            <person name="Stevens A."/>
            <person name="Visick K."/>
            <person name="Whistler C."/>
            <person name="Greenberg E.P."/>
        </authorList>
    </citation>
    <scope>NUCLEOTIDE SEQUENCE [LARGE SCALE GENOMIC DNA]</scope>
    <source>
        <strain evidence="2">ATCC 700601 / ES114</strain>
    </source>
</reference>
<dbReference type="Proteomes" id="UP000000537">
    <property type="component" value="Chromosome II"/>
</dbReference>
<sequence>MISGTKIKTFTDNIMAFRELVHDEIHPMQMVAFLEVMSTLPLTVSANHLCERFGISQASASRHCRVLTDRAGPNRKGYDICCWVYEPSDHRTKYLELTEKGRDLVEILNKRFK</sequence>
<accession>Q5DZQ7</accession>
<dbReference type="AlphaFoldDB" id="Q5DZQ7"/>
<dbReference type="RefSeq" id="WP_011263503.1">
    <property type="nucleotide sequence ID" value="NC_006841.2"/>
</dbReference>
<dbReference type="InterPro" id="IPR036390">
    <property type="entry name" value="WH_DNA-bd_sf"/>
</dbReference>
<evidence type="ECO:0008006" key="3">
    <source>
        <dbReference type="Google" id="ProtNLM"/>
    </source>
</evidence>
<reference evidence="1 2" key="2">
    <citation type="journal article" date="2008" name="BMC Genomics">
        <title>Comparative genomics-based investigation of resequencing targets in Vibrio fischeri: focus on point miscalls and artefactual expansions.</title>
        <authorList>
            <person name="Mandel M.J."/>
            <person name="Stabb E.V."/>
            <person name="Ruby E.G."/>
        </authorList>
    </citation>
    <scope>NUCLEOTIDE SEQUENCE [LARGE SCALE GENOMIC DNA]</scope>
    <source>
        <strain evidence="2">ATCC 700601 / ES114</strain>
    </source>
</reference>
<organism evidence="1 2">
    <name type="scientific">Aliivibrio fischeri (strain ATCC 700601 / ES114)</name>
    <name type="common">Vibrio fischeri</name>
    <dbReference type="NCBI Taxonomy" id="312309"/>
    <lineage>
        <taxon>Bacteria</taxon>
        <taxon>Pseudomonadati</taxon>
        <taxon>Pseudomonadota</taxon>
        <taxon>Gammaproteobacteria</taxon>
        <taxon>Vibrionales</taxon>
        <taxon>Vibrionaceae</taxon>
        <taxon>Aliivibrio</taxon>
    </lineage>
</organism>
<keyword evidence="2" id="KW-1185">Reference proteome</keyword>
<protein>
    <recommendedName>
        <fullName evidence="3">MarR family transcriptional regulator</fullName>
    </recommendedName>
</protein>